<dbReference type="Pfam" id="PF12776">
    <property type="entry name" value="Myb_DNA-bind_3"/>
    <property type="match status" value="2"/>
</dbReference>
<dbReference type="EMBL" id="JACBKZ010000012">
    <property type="protein sequence ID" value="KAF5937310.1"/>
    <property type="molecule type" value="Genomic_DNA"/>
</dbReference>
<dbReference type="AlphaFoldDB" id="A0A7J7G971"/>
<comment type="caution">
    <text evidence="4">The sequence shown here is derived from an EMBL/GenBank/DDBJ whole genome shotgun (WGS) entry which is preliminary data.</text>
</comment>
<feature type="region of interest" description="Disordered" evidence="1">
    <location>
        <begin position="186"/>
        <end position="208"/>
    </location>
</feature>
<dbReference type="Proteomes" id="UP000593564">
    <property type="component" value="Unassembled WGS sequence"/>
</dbReference>
<feature type="domain" description="At2g29880-like C-terminal" evidence="3">
    <location>
        <begin position="955"/>
        <end position="999"/>
    </location>
</feature>
<accession>A0A7J7G971</accession>
<evidence type="ECO:0000256" key="1">
    <source>
        <dbReference type="SAM" id="MobiDB-lite"/>
    </source>
</evidence>
<proteinExistence type="predicted"/>
<dbReference type="InterPro" id="IPR024752">
    <property type="entry name" value="Myb/SANT-like_dom"/>
</dbReference>
<feature type="region of interest" description="Disordered" evidence="1">
    <location>
        <begin position="54"/>
        <end position="82"/>
    </location>
</feature>
<sequence length="1006" mass="114316">MSGSGGFAVSRTHAGDRFYNPPAIRRHQQFLLQQQQQRLQRQFPTPVKSEAAVVEADTWTDSDDSTTTLSKPPSVFSSSPSRPAMSVTNLDRLVESVTPFVPAQFFSEFFSDGILKLQVNAKGWRNRESDMQPYFCLGDLWESLREWSVYGVGVPLLLNWEDSIIQYYVPYLSGIQLYVDPAKSPARLRRPGEESDAGSGGSSDCEADRRAQYDGSWSQHNLMNLNSHRMYRLSLRDKSLVSSSSDEAEICNSPGMLIFEYLEQEQPHNRKPLTDKASSLLGDYCILITVLTSQFPELSKYKSCDLLPTSWVSVAWYPIYRIPMGPTLRDLDASFLTFHSLSTHSRSNGQVQFHGASGGKVHGGVDASSKLSLPVFGLASYKLKEFELETLVDSGVAHRQDNFKVKAGLEEAHRGWFNSSVDSLEFELETLVDSGVAHRQDNFKVKAGLEEAHRGWFNSSVDSLDCRKMGIRGRSGSDRLRTIWTPEMDRYFIDLMLEHVTKRNRTDDHLFSKRAWKHMTSLFNAKLKFQYEKDVLKNRHKTLRNLYKAIKNLLDQKGFSWDETRQMVTADNKVWDDYIKVNLQVHPESRSYRIKTIPYYNELCVIYRNATVEGKASLSSENANIDRNIRGSEIGGSLEGLESQAPSVGDGELGDNTKTEFTPPSSVSEGAVAVLHEILIDEDYGTSMSKASDNLMPQSIVDTGSRIGTRSRTYWQPPMDRYFIDLMLEHLQKGNQIDGLFHKHAWMEMIASFNARFGFKYDIEVLKNRYKTLRRQYNVIKNLLDLDGFFWDETRQMVAADDCVWQDYIKAHTDARQYMTRPVPYYKDLCVICKELGSDGRDSHSGHNLSQQYEVPEIKFDRSFKAFESPVASVSSDDQVGDVQESSHVGFKISGSDQKKHHLENLPYPAHSKKARGKDEGMASALREMATAVSCLADKKKDDEESNSISVENVIEAIQALPDMDEELVLDACDFLEDEKKAKTFLALDVKLRKKWLIRKLRPQPL</sequence>
<evidence type="ECO:0000259" key="3">
    <source>
        <dbReference type="Pfam" id="PF24769"/>
    </source>
</evidence>
<evidence type="ECO:0000313" key="5">
    <source>
        <dbReference type="Proteomes" id="UP000593564"/>
    </source>
</evidence>
<organism evidence="4 5">
    <name type="scientific">Camellia sinensis</name>
    <name type="common">Tea plant</name>
    <name type="synonym">Thea sinensis</name>
    <dbReference type="NCBI Taxonomy" id="4442"/>
    <lineage>
        <taxon>Eukaryota</taxon>
        <taxon>Viridiplantae</taxon>
        <taxon>Streptophyta</taxon>
        <taxon>Embryophyta</taxon>
        <taxon>Tracheophyta</taxon>
        <taxon>Spermatophyta</taxon>
        <taxon>Magnoliopsida</taxon>
        <taxon>eudicotyledons</taxon>
        <taxon>Gunneridae</taxon>
        <taxon>Pentapetalae</taxon>
        <taxon>asterids</taxon>
        <taxon>Ericales</taxon>
        <taxon>Theaceae</taxon>
        <taxon>Camellia</taxon>
    </lineage>
</organism>
<evidence type="ECO:0000259" key="2">
    <source>
        <dbReference type="Pfam" id="PF12776"/>
    </source>
</evidence>
<dbReference type="InterPro" id="IPR008507">
    <property type="entry name" value="DUF789"/>
</dbReference>
<dbReference type="PANTHER" id="PTHR46929">
    <property type="entry name" value="EXPRESSED PROTEIN"/>
    <property type="match status" value="1"/>
</dbReference>
<gene>
    <name evidence="4" type="ORF">HYC85_024816</name>
</gene>
<evidence type="ECO:0000313" key="4">
    <source>
        <dbReference type="EMBL" id="KAF5937310.1"/>
    </source>
</evidence>
<reference evidence="4 5" key="2">
    <citation type="submission" date="2020-07" db="EMBL/GenBank/DDBJ databases">
        <title>Genome assembly of wild tea tree DASZ reveals pedigree and selection history of tea varieties.</title>
        <authorList>
            <person name="Zhang W."/>
        </authorList>
    </citation>
    <scope>NUCLEOTIDE SEQUENCE [LARGE SCALE GENOMIC DNA]</scope>
    <source>
        <strain evidence="5">cv. G240</strain>
        <tissue evidence="4">Leaf</tissue>
    </source>
</reference>
<dbReference type="Pfam" id="PF24769">
    <property type="entry name" value="At2g29880_C"/>
    <property type="match status" value="1"/>
</dbReference>
<name>A0A7J7G971_CAMSI</name>
<dbReference type="Pfam" id="PF05623">
    <property type="entry name" value="DUF789"/>
    <property type="match status" value="1"/>
</dbReference>
<feature type="region of interest" description="Disordered" evidence="1">
    <location>
        <begin position="635"/>
        <end position="666"/>
    </location>
</feature>
<feature type="domain" description="Myb/SANT-like" evidence="2">
    <location>
        <begin position="714"/>
        <end position="808"/>
    </location>
</feature>
<reference evidence="5" key="1">
    <citation type="journal article" date="2020" name="Nat. Commun.">
        <title>Genome assembly of wild tea tree DASZ reveals pedigree and selection history of tea varieties.</title>
        <authorList>
            <person name="Zhang W."/>
            <person name="Zhang Y."/>
            <person name="Qiu H."/>
            <person name="Guo Y."/>
            <person name="Wan H."/>
            <person name="Zhang X."/>
            <person name="Scossa F."/>
            <person name="Alseekh S."/>
            <person name="Zhang Q."/>
            <person name="Wang P."/>
            <person name="Xu L."/>
            <person name="Schmidt M.H."/>
            <person name="Jia X."/>
            <person name="Li D."/>
            <person name="Zhu A."/>
            <person name="Guo F."/>
            <person name="Chen W."/>
            <person name="Ni D."/>
            <person name="Usadel B."/>
            <person name="Fernie A.R."/>
            <person name="Wen W."/>
        </authorList>
    </citation>
    <scope>NUCLEOTIDE SEQUENCE [LARGE SCALE GENOMIC DNA]</scope>
    <source>
        <strain evidence="5">cv. G240</strain>
    </source>
</reference>
<protein>
    <recommendedName>
        <fullName evidence="6">Myb/SANT-like domain-containing protein</fullName>
    </recommendedName>
</protein>
<dbReference type="PANTHER" id="PTHR46929:SF33">
    <property type="entry name" value="L10-INTERACTING MYB DOMAIN-CONTAINING PROTEIN-LIKE ISOFORM X1"/>
    <property type="match status" value="1"/>
</dbReference>
<evidence type="ECO:0008006" key="6">
    <source>
        <dbReference type="Google" id="ProtNLM"/>
    </source>
</evidence>
<keyword evidence="5" id="KW-1185">Reference proteome</keyword>
<dbReference type="InterPro" id="IPR056253">
    <property type="entry name" value="At2g29880-like_C"/>
</dbReference>
<feature type="compositionally biased region" description="Low complexity" evidence="1">
    <location>
        <begin position="65"/>
        <end position="82"/>
    </location>
</feature>
<feature type="domain" description="Myb/SANT-like" evidence="2">
    <location>
        <begin position="484"/>
        <end position="578"/>
    </location>
</feature>